<evidence type="ECO:0000259" key="12">
    <source>
        <dbReference type="PROSITE" id="PS50011"/>
    </source>
</evidence>
<organism evidence="13 14">
    <name type="scientific">Pan troglodytes</name>
    <name type="common">Chimpanzee</name>
    <dbReference type="NCBI Taxonomy" id="9598"/>
    <lineage>
        <taxon>Eukaryota</taxon>
        <taxon>Metazoa</taxon>
        <taxon>Chordata</taxon>
        <taxon>Craniata</taxon>
        <taxon>Vertebrata</taxon>
        <taxon>Euteleostomi</taxon>
        <taxon>Mammalia</taxon>
        <taxon>Eutheria</taxon>
        <taxon>Euarchontoglires</taxon>
        <taxon>Primates</taxon>
        <taxon>Haplorrhini</taxon>
        <taxon>Catarrhini</taxon>
        <taxon>Hominidae</taxon>
        <taxon>Pan</taxon>
    </lineage>
</organism>
<evidence type="ECO:0000256" key="1">
    <source>
        <dbReference type="ARBA" id="ARBA00012513"/>
    </source>
</evidence>
<proteinExistence type="inferred from homology"/>
<sequence length="155" mass="17467">MESCCINQAGLELLASRDPLTTLASQITRITGMGIFVSFLRSETQHRGSAPHSESDLPEQEEEILGSDDDEQEDPNDYCKGGYHLVKIGDLFNGRYHVIRKLGWGHFSTVWLSWDIQGKKFVAMKVVKSAEHYTETALDEIRLLKSVRNSDPNDP</sequence>
<dbReference type="Gene3D" id="3.30.200.20">
    <property type="entry name" value="Phosphorylase Kinase, domain 1"/>
    <property type="match status" value="1"/>
</dbReference>
<comment type="catalytic activity">
    <reaction evidence="9">
        <text>L-seryl-[protein] + ATP = O-phospho-L-seryl-[protein] + ADP + H(+)</text>
        <dbReference type="Rhea" id="RHEA:17989"/>
        <dbReference type="Rhea" id="RHEA-COMP:9863"/>
        <dbReference type="Rhea" id="RHEA-COMP:11604"/>
        <dbReference type="ChEBI" id="CHEBI:15378"/>
        <dbReference type="ChEBI" id="CHEBI:29999"/>
        <dbReference type="ChEBI" id="CHEBI:30616"/>
        <dbReference type="ChEBI" id="CHEBI:83421"/>
        <dbReference type="ChEBI" id="CHEBI:456216"/>
        <dbReference type="EC" id="2.7.11.1"/>
    </reaction>
</comment>
<comment type="caution">
    <text evidence="13">The sequence shown here is derived from an EMBL/GenBank/DDBJ whole genome shotgun (WGS) entry which is preliminary data.</text>
</comment>
<evidence type="ECO:0000256" key="10">
    <source>
        <dbReference type="PROSITE-ProRule" id="PRU10141"/>
    </source>
</evidence>
<evidence type="ECO:0000256" key="6">
    <source>
        <dbReference type="ARBA" id="ARBA00022840"/>
    </source>
</evidence>
<evidence type="ECO:0000256" key="2">
    <source>
        <dbReference type="ARBA" id="ARBA00022527"/>
    </source>
</evidence>
<dbReference type="Proteomes" id="UP000236370">
    <property type="component" value="Unassembled WGS sequence"/>
</dbReference>
<gene>
    <name evidence="13" type="ORF">CK820_G0007075</name>
</gene>
<feature type="domain" description="Protein kinase" evidence="12">
    <location>
        <begin position="96"/>
        <end position="155"/>
    </location>
</feature>
<evidence type="ECO:0000256" key="11">
    <source>
        <dbReference type="SAM" id="MobiDB-lite"/>
    </source>
</evidence>
<accession>A0A2J8NZ33</accession>
<evidence type="ECO:0000313" key="13">
    <source>
        <dbReference type="EMBL" id="PNI77025.1"/>
    </source>
</evidence>
<keyword evidence="6 10" id="KW-0067">ATP-binding</keyword>
<dbReference type="PROSITE" id="PS50011">
    <property type="entry name" value="PROTEIN_KINASE_DOM"/>
    <property type="match status" value="1"/>
</dbReference>
<feature type="non-terminal residue" evidence="13">
    <location>
        <position position="155"/>
    </location>
</feature>
<dbReference type="EC" id="2.7.11.1" evidence="1"/>
<keyword evidence="2" id="KW-0723">Serine/threonine-protein kinase</keyword>
<name>A0A2J8NZ33_PANTR</name>
<evidence type="ECO:0000256" key="7">
    <source>
        <dbReference type="ARBA" id="ARBA00023596"/>
    </source>
</evidence>
<evidence type="ECO:0000256" key="3">
    <source>
        <dbReference type="ARBA" id="ARBA00022679"/>
    </source>
</evidence>
<keyword evidence="4 10" id="KW-0547">Nucleotide-binding</keyword>
<evidence type="ECO:0000313" key="14">
    <source>
        <dbReference type="Proteomes" id="UP000236370"/>
    </source>
</evidence>
<evidence type="ECO:0000256" key="5">
    <source>
        <dbReference type="ARBA" id="ARBA00022777"/>
    </source>
</evidence>
<comment type="similarity">
    <text evidence="7">Belongs to the protein kinase superfamily. CMGC Ser/Thr protein kinase family.</text>
</comment>
<dbReference type="PANTHER" id="PTHR47634">
    <property type="entry name" value="PROTEIN KINASE DOMAIN-CONTAINING PROTEIN-RELATED"/>
    <property type="match status" value="1"/>
</dbReference>
<dbReference type="PROSITE" id="PS00107">
    <property type="entry name" value="PROTEIN_KINASE_ATP"/>
    <property type="match status" value="1"/>
</dbReference>
<evidence type="ECO:0000256" key="4">
    <source>
        <dbReference type="ARBA" id="ARBA00022741"/>
    </source>
</evidence>
<reference evidence="13 14" key="1">
    <citation type="submission" date="2017-12" db="EMBL/GenBank/DDBJ databases">
        <title>High-resolution comparative analysis of great ape genomes.</title>
        <authorList>
            <person name="Pollen A."/>
            <person name="Hastie A."/>
            <person name="Hormozdiari F."/>
            <person name="Dougherty M."/>
            <person name="Liu R."/>
            <person name="Chaisson M."/>
            <person name="Hoppe E."/>
            <person name="Hill C."/>
            <person name="Pang A."/>
            <person name="Hillier L."/>
            <person name="Baker C."/>
            <person name="Armstrong J."/>
            <person name="Shendure J."/>
            <person name="Paten B."/>
            <person name="Wilson R."/>
            <person name="Chao H."/>
            <person name="Schneider V."/>
            <person name="Ventura M."/>
            <person name="Kronenberg Z."/>
            <person name="Murali S."/>
            <person name="Gordon D."/>
            <person name="Cantsilieris S."/>
            <person name="Munson K."/>
            <person name="Nelson B."/>
            <person name="Raja A."/>
            <person name="Underwood J."/>
            <person name="Diekhans M."/>
            <person name="Fiddes I."/>
            <person name="Haussler D."/>
            <person name="Eichler E."/>
        </authorList>
    </citation>
    <scope>NUCLEOTIDE SEQUENCE [LARGE SCALE GENOMIC DNA]</scope>
    <source>
        <strain evidence="13">Yerkes chimp pedigree #C0471</strain>
    </source>
</reference>
<dbReference type="GO" id="GO:0005524">
    <property type="term" value="F:ATP binding"/>
    <property type="evidence" value="ECO:0007669"/>
    <property type="project" value="UniProtKB-UniRule"/>
</dbReference>
<keyword evidence="5" id="KW-0418">Kinase</keyword>
<dbReference type="AlphaFoldDB" id="A0A2J8NZ33"/>
<keyword evidence="3" id="KW-0808">Transferase</keyword>
<evidence type="ECO:0000256" key="9">
    <source>
        <dbReference type="ARBA" id="ARBA00048679"/>
    </source>
</evidence>
<evidence type="ECO:0000256" key="8">
    <source>
        <dbReference type="ARBA" id="ARBA00047899"/>
    </source>
</evidence>
<dbReference type="PANTHER" id="PTHR47634:SF4">
    <property type="entry name" value="SRSF PROTEIN KINASE 1"/>
    <property type="match status" value="1"/>
</dbReference>
<feature type="binding site" evidence="10">
    <location>
        <position position="125"/>
    </location>
    <ligand>
        <name>ATP</name>
        <dbReference type="ChEBI" id="CHEBI:30616"/>
    </ligand>
</feature>
<feature type="region of interest" description="Disordered" evidence="11">
    <location>
        <begin position="46"/>
        <end position="76"/>
    </location>
</feature>
<dbReference type="InterPro" id="IPR000719">
    <property type="entry name" value="Prot_kinase_dom"/>
</dbReference>
<feature type="compositionally biased region" description="Acidic residues" evidence="11">
    <location>
        <begin position="56"/>
        <end position="76"/>
    </location>
</feature>
<dbReference type="SUPFAM" id="SSF56112">
    <property type="entry name" value="Protein kinase-like (PK-like)"/>
    <property type="match status" value="1"/>
</dbReference>
<dbReference type="EMBL" id="NBAG03000221">
    <property type="protein sequence ID" value="PNI77025.1"/>
    <property type="molecule type" value="Genomic_DNA"/>
</dbReference>
<dbReference type="InterPro" id="IPR011009">
    <property type="entry name" value="Kinase-like_dom_sf"/>
</dbReference>
<dbReference type="GO" id="GO:0004674">
    <property type="term" value="F:protein serine/threonine kinase activity"/>
    <property type="evidence" value="ECO:0007669"/>
    <property type="project" value="UniProtKB-KW"/>
</dbReference>
<protein>
    <recommendedName>
        <fullName evidence="1">non-specific serine/threonine protein kinase</fullName>
        <ecNumber evidence="1">2.7.11.1</ecNumber>
    </recommendedName>
</protein>
<dbReference type="FunFam" id="3.30.200.20:FF:000163">
    <property type="entry name" value="SRSF protein kinase 2 isoform X1"/>
    <property type="match status" value="1"/>
</dbReference>
<dbReference type="InterPro" id="IPR051334">
    <property type="entry name" value="SRPK"/>
</dbReference>
<dbReference type="InterPro" id="IPR017441">
    <property type="entry name" value="Protein_kinase_ATP_BS"/>
</dbReference>
<comment type="catalytic activity">
    <reaction evidence="8">
        <text>L-threonyl-[protein] + ATP = O-phospho-L-threonyl-[protein] + ADP + H(+)</text>
        <dbReference type="Rhea" id="RHEA:46608"/>
        <dbReference type="Rhea" id="RHEA-COMP:11060"/>
        <dbReference type="Rhea" id="RHEA-COMP:11605"/>
        <dbReference type="ChEBI" id="CHEBI:15378"/>
        <dbReference type="ChEBI" id="CHEBI:30013"/>
        <dbReference type="ChEBI" id="CHEBI:30616"/>
        <dbReference type="ChEBI" id="CHEBI:61977"/>
        <dbReference type="ChEBI" id="CHEBI:456216"/>
        <dbReference type="EC" id="2.7.11.1"/>
    </reaction>
</comment>